<feature type="region of interest" description="Disordered" evidence="1">
    <location>
        <begin position="239"/>
        <end position="273"/>
    </location>
</feature>
<dbReference type="OrthoDB" id="421838at2759"/>
<evidence type="ECO:0000256" key="1">
    <source>
        <dbReference type="SAM" id="MobiDB-lite"/>
    </source>
</evidence>
<sequence>PTIVIDVGREKGAEDLTECYKHYPTTPALQLPRVVGRGHDGQATRAVVRPGDGHGEDGPGLGQEAHGRGGPTILRQMIRGRTACGKRRPRRRRSRGCSGGRPSSSGGGRARGKSEKVKSERVKSENAEPNNVPTEAVEEEADEMTYAPYRPSKLRYGLAHPDPVVENATLAAVEPPDVTYNLALPADIISNGRRRRRGCGDCRGIARPARRDARGGDCPGRGLSRGGAGRLFLGARYCPASRRGSDQSGPCPKSQADEEAHNNQLTAKTPLRN</sequence>
<reference evidence="2 3" key="1">
    <citation type="journal article" date="2012" name="Genome Biol.">
        <title>Genome and low-iron response of an oceanic diatom adapted to chronic iron limitation.</title>
        <authorList>
            <person name="Lommer M."/>
            <person name="Specht M."/>
            <person name="Roy A.S."/>
            <person name="Kraemer L."/>
            <person name="Andreson R."/>
            <person name="Gutowska M.A."/>
            <person name="Wolf J."/>
            <person name="Bergner S.V."/>
            <person name="Schilhabel M.B."/>
            <person name="Klostermeier U.C."/>
            <person name="Beiko R.G."/>
            <person name="Rosenstiel P."/>
            <person name="Hippler M."/>
            <person name="Laroche J."/>
        </authorList>
    </citation>
    <scope>NUCLEOTIDE SEQUENCE [LARGE SCALE GENOMIC DNA]</scope>
    <source>
        <strain evidence="2 3">CCMP1005</strain>
    </source>
</reference>
<dbReference type="EMBL" id="AGNL01014535">
    <property type="protein sequence ID" value="EJK66665.1"/>
    <property type="molecule type" value="Genomic_DNA"/>
</dbReference>
<dbReference type="PANTHER" id="PTHR12706">
    <property type="entry name" value="STRAWBERRY NOTCH-RELATED"/>
    <property type="match status" value="1"/>
</dbReference>
<protein>
    <submittedName>
        <fullName evidence="2">Uncharacterized protein</fullName>
    </submittedName>
</protein>
<dbReference type="GO" id="GO:0006355">
    <property type="term" value="P:regulation of DNA-templated transcription"/>
    <property type="evidence" value="ECO:0007669"/>
    <property type="project" value="InterPro"/>
</dbReference>
<evidence type="ECO:0000313" key="3">
    <source>
        <dbReference type="Proteomes" id="UP000266841"/>
    </source>
</evidence>
<feature type="compositionally biased region" description="Basic and acidic residues" evidence="1">
    <location>
        <begin position="112"/>
        <end position="126"/>
    </location>
</feature>
<dbReference type="GO" id="GO:0005634">
    <property type="term" value="C:nucleus"/>
    <property type="evidence" value="ECO:0007669"/>
    <property type="project" value="TreeGrafter"/>
</dbReference>
<keyword evidence="3" id="KW-1185">Reference proteome</keyword>
<dbReference type="eggNOG" id="KOG1513">
    <property type="taxonomic scope" value="Eukaryota"/>
</dbReference>
<organism evidence="2 3">
    <name type="scientific">Thalassiosira oceanica</name>
    <name type="common">Marine diatom</name>
    <dbReference type="NCBI Taxonomy" id="159749"/>
    <lineage>
        <taxon>Eukaryota</taxon>
        <taxon>Sar</taxon>
        <taxon>Stramenopiles</taxon>
        <taxon>Ochrophyta</taxon>
        <taxon>Bacillariophyta</taxon>
        <taxon>Coscinodiscophyceae</taxon>
        <taxon>Thalassiosirophycidae</taxon>
        <taxon>Thalassiosirales</taxon>
        <taxon>Thalassiosiraceae</taxon>
        <taxon>Thalassiosira</taxon>
    </lineage>
</organism>
<dbReference type="InterPro" id="IPR026741">
    <property type="entry name" value="SNO"/>
</dbReference>
<evidence type="ECO:0000313" key="2">
    <source>
        <dbReference type="EMBL" id="EJK66665.1"/>
    </source>
</evidence>
<feature type="non-terminal residue" evidence="2">
    <location>
        <position position="1"/>
    </location>
</feature>
<comment type="caution">
    <text evidence="2">The sequence shown here is derived from an EMBL/GenBank/DDBJ whole genome shotgun (WGS) entry which is preliminary data.</text>
</comment>
<dbReference type="GO" id="GO:0042393">
    <property type="term" value="F:histone binding"/>
    <property type="evidence" value="ECO:0007669"/>
    <property type="project" value="TreeGrafter"/>
</dbReference>
<dbReference type="Proteomes" id="UP000266841">
    <property type="component" value="Unassembled WGS sequence"/>
</dbReference>
<gene>
    <name evidence="2" type="ORF">THAOC_12394</name>
</gene>
<feature type="compositionally biased region" description="Polar residues" evidence="1">
    <location>
        <begin position="262"/>
        <end position="273"/>
    </location>
</feature>
<accession>K0SMT0</accession>
<feature type="compositionally biased region" description="Basic residues" evidence="1">
    <location>
        <begin position="84"/>
        <end position="95"/>
    </location>
</feature>
<dbReference type="GO" id="GO:0031490">
    <property type="term" value="F:chromatin DNA binding"/>
    <property type="evidence" value="ECO:0007669"/>
    <property type="project" value="TreeGrafter"/>
</dbReference>
<feature type="region of interest" description="Disordered" evidence="1">
    <location>
        <begin position="39"/>
        <end position="140"/>
    </location>
</feature>
<proteinExistence type="predicted"/>
<dbReference type="AlphaFoldDB" id="K0SMT0"/>
<dbReference type="PANTHER" id="PTHR12706:SF30">
    <property type="entry name" value="PROTEIN STRAWBERRY NOTCH-RELATED"/>
    <property type="match status" value="1"/>
</dbReference>
<name>K0SMT0_THAOC</name>